<dbReference type="Gene3D" id="2.80.10.50">
    <property type="match status" value="1"/>
</dbReference>
<reference evidence="1 2" key="1">
    <citation type="submission" date="2014-04" db="EMBL/GenBank/DDBJ databases">
        <authorList>
            <consortium name="DOE Joint Genome Institute"/>
            <person name="Kuo A."/>
            <person name="Kohler A."/>
            <person name="Costa M.D."/>
            <person name="Nagy L.G."/>
            <person name="Floudas D."/>
            <person name="Copeland A."/>
            <person name="Barry K.W."/>
            <person name="Cichocki N."/>
            <person name="Veneault-Fourrey C."/>
            <person name="LaButti K."/>
            <person name="Lindquist E.A."/>
            <person name="Lipzen A."/>
            <person name="Lundell T."/>
            <person name="Morin E."/>
            <person name="Murat C."/>
            <person name="Sun H."/>
            <person name="Tunlid A."/>
            <person name="Henrissat B."/>
            <person name="Grigoriev I.V."/>
            <person name="Hibbett D.S."/>
            <person name="Martin F."/>
            <person name="Nordberg H.P."/>
            <person name="Cantor M.N."/>
            <person name="Hua S.X."/>
        </authorList>
    </citation>
    <scope>NUCLEOTIDE SEQUENCE [LARGE SCALE GENOMIC DNA]</scope>
    <source>
        <strain evidence="1 2">Marx 270</strain>
    </source>
</reference>
<dbReference type="Proteomes" id="UP000054217">
    <property type="component" value="Unassembled WGS sequence"/>
</dbReference>
<protein>
    <recommendedName>
        <fullName evidence="3">Fascin domain-containing protein</fullName>
    </recommendedName>
</protein>
<evidence type="ECO:0008006" key="3">
    <source>
        <dbReference type="Google" id="ProtNLM"/>
    </source>
</evidence>
<dbReference type="AlphaFoldDB" id="A0A0C3NZP8"/>
<dbReference type="SUPFAM" id="SSF50405">
    <property type="entry name" value="Actin-crosslinking proteins"/>
    <property type="match status" value="1"/>
</dbReference>
<sequence length="141" mass="15485">MTTKERVNVSGTIALKSQDGRYMKVFNEDGLRFHDDTLDDDAKFTVTKLKNGNISLKGPNGKIVNMYYVSDVKCAGPHGGVEFGVIQSGGNWIKLTISGYQGMGSRCKFLSSVPGHEAYHGSLAVKENEDHSCYFSVEKLD</sequence>
<keyword evidence="2" id="KW-1185">Reference proteome</keyword>
<organism evidence="1 2">
    <name type="scientific">Pisolithus tinctorius Marx 270</name>
    <dbReference type="NCBI Taxonomy" id="870435"/>
    <lineage>
        <taxon>Eukaryota</taxon>
        <taxon>Fungi</taxon>
        <taxon>Dikarya</taxon>
        <taxon>Basidiomycota</taxon>
        <taxon>Agaricomycotina</taxon>
        <taxon>Agaricomycetes</taxon>
        <taxon>Agaricomycetidae</taxon>
        <taxon>Boletales</taxon>
        <taxon>Sclerodermatineae</taxon>
        <taxon>Pisolithaceae</taxon>
        <taxon>Pisolithus</taxon>
    </lineage>
</organism>
<gene>
    <name evidence="1" type="ORF">M404DRAFT_998949</name>
</gene>
<dbReference type="OrthoDB" id="2605301at2759"/>
<proteinExistence type="predicted"/>
<dbReference type="CDD" id="cd00257">
    <property type="entry name" value="beta-trefoil_FSCN-like"/>
    <property type="match status" value="1"/>
</dbReference>
<dbReference type="HOGENOM" id="CLU_149503_0_0_1"/>
<reference evidence="2" key="2">
    <citation type="submission" date="2015-01" db="EMBL/GenBank/DDBJ databases">
        <title>Evolutionary Origins and Diversification of the Mycorrhizal Mutualists.</title>
        <authorList>
            <consortium name="DOE Joint Genome Institute"/>
            <consortium name="Mycorrhizal Genomics Consortium"/>
            <person name="Kohler A."/>
            <person name="Kuo A."/>
            <person name="Nagy L.G."/>
            <person name="Floudas D."/>
            <person name="Copeland A."/>
            <person name="Barry K.W."/>
            <person name="Cichocki N."/>
            <person name="Veneault-Fourrey C."/>
            <person name="LaButti K."/>
            <person name="Lindquist E.A."/>
            <person name="Lipzen A."/>
            <person name="Lundell T."/>
            <person name="Morin E."/>
            <person name="Murat C."/>
            <person name="Riley R."/>
            <person name="Ohm R."/>
            <person name="Sun H."/>
            <person name="Tunlid A."/>
            <person name="Henrissat B."/>
            <person name="Grigoriev I.V."/>
            <person name="Hibbett D.S."/>
            <person name="Martin F."/>
        </authorList>
    </citation>
    <scope>NUCLEOTIDE SEQUENCE [LARGE SCALE GENOMIC DNA]</scope>
    <source>
        <strain evidence="2">Marx 270</strain>
    </source>
</reference>
<evidence type="ECO:0000313" key="2">
    <source>
        <dbReference type="Proteomes" id="UP000054217"/>
    </source>
</evidence>
<accession>A0A0C3NZP8</accession>
<dbReference type="InterPro" id="IPR008999">
    <property type="entry name" value="Actin-crosslinking"/>
</dbReference>
<dbReference type="InParanoid" id="A0A0C3NZP8"/>
<name>A0A0C3NZP8_PISTI</name>
<evidence type="ECO:0000313" key="1">
    <source>
        <dbReference type="EMBL" id="KIO06320.1"/>
    </source>
</evidence>
<dbReference type="EMBL" id="KN831963">
    <property type="protein sequence ID" value="KIO06320.1"/>
    <property type="molecule type" value="Genomic_DNA"/>
</dbReference>